<dbReference type="Proteomes" id="UP000300142">
    <property type="component" value="Unassembled WGS sequence"/>
</dbReference>
<evidence type="ECO:0000313" key="2">
    <source>
        <dbReference type="EMBL" id="GCL37698.1"/>
    </source>
</evidence>
<feature type="domain" description="Nif11" evidence="1">
    <location>
        <begin position="3"/>
        <end position="52"/>
    </location>
</feature>
<reference evidence="3" key="1">
    <citation type="submission" date="2019-02" db="EMBL/GenBank/DDBJ databases">
        <title>Draft genome sequence of Sphaerospermopsis reniformis NIES-1949.</title>
        <authorList>
            <person name="Yamaguchi H."/>
            <person name="Suzuki S."/>
            <person name="Kawachi M."/>
        </authorList>
    </citation>
    <scope>NUCLEOTIDE SEQUENCE [LARGE SCALE GENOMIC DNA]</scope>
    <source>
        <strain evidence="3">NIES-1949</strain>
    </source>
</reference>
<name>A0A480A2E8_9CYAN</name>
<dbReference type="InterPro" id="IPR022516">
    <property type="entry name" value="CHP03798_Ocin"/>
</dbReference>
<comment type="caution">
    <text evidence="2">The sequence shown here is derived from an EMBL/GenBank/DDBJ whole genome shotgun (WGS) entry which is preliminary data.</text>
</comment>
<dbReference type="NCBIfam" id="TIGR03798">
    <property type="entry name" value="leader_Nif11"/>
    <property type="match status" value="1"/>
</dbReference>
<proteinExistence type="predicted"/>
<protein>
    <recommendedName>
        <fullName evidence="1">Nif11 domain-containing protein</fullName>
    </recommendedName>
</protein>
<dbReference type="RefSeq" id="WP_137667793.1">
    <property type="nucleotide sequence ID" value="NZ_BJCE01000092.1"/>
</dbReference>
<dbReference type="EMBL" id="BJCE01000092">
    <property type="protein sequence ID" value="GCL37698.1"/>
    <property type="molecule type" value="Genomic_DNA"/>
</dbReference>
<accession>A0A480A2E8</accession>
<evidence type="ECO:0000259" key="1">
    <source>
        <dbReference type="Pfam" id="PF07862"/>
    </source>
</evidence>
<organism evidence="2 3">
    <name type="scientific">Sphaerospermopsis reniformis</name>
    <dbReference type="NCBI Taxonomy" id="531300"/>
    <lineage>
        <taxon>Bacteria</taxon>
        <taxon>Bacillati</taxon>
        <taxon>Cyanobacteriota</taxon>
        <taxon>Cyanophyceae</taxon>
        <taxon>Nostocales</taxon>
        <taxon>Aphanizomenonaceae</taxon>
        <taxon>Sphaerospermopsis</taxon>
    </lineage>
</organism>
<dbReference type="InterPro" id="IPR012903">
    <property type="entry name" value="Nif11"/>
</dbReference>
<dbReference type="Pfam" id="PF07862">
    <property type="entry name" value="Nif11"/>
    <property type="match status" value="1"/>
</dbReference>
<gene>
    <name evidence="2" type="ORF">SR1949_28090</name>
</gene>
<dbReference type="AlphaFoldDB" id="A0A480A2E8"/>
<sequence>MENTKVEEFLNQIEADEALQAELVQALEAENDREAVTELANSKGYDFSSDELWAEIQKRQAELEQKQADGELSDEELEAVAGGISPTIKLSIKLTFAITPSLPRPKW</sequence>
<keyword evidence="3" id="KW-1185">Reference proteome</keyword>
<evidence type="ECO:0000313" key="3">
    <source>
        <dbReference type="Proteomes" id="UP000300142"/>
    </source>
</evidence>